<keyword evidence="4 5" id="KW-0472">Membrane</keyword>
<keyword evidence="2 5" id="KW-0812">Transmembrane</keyword>
<dbReference type="AlphaFoldDB" id="A0AAW1RBN4"/>
<evidence type="ECO:0000256" key="5">
    <source>
        <dbReference type="SAM" id="Phobius"/>
    </source>
</evidence>
<feature type="transmembrane region" description="Helical" evidence="5">
    <location>
        <begin position="37"/>
        <end position="58"/>
    </location>
</feature>
<evidence type="ECO:0000259" key="6">
    <source>
        <dbReference type="Pfam" id="PF12430"/>
    </source>
</evidence>
<name>A0AAW1RBN4_9CHLO</name>
<dbReference type="Pfam" id="PF12537">
    <property type="entry name" value="GPHR_N"/>
    <property type="match status" value="1"/>
</dbReference>
<reference evidence="8 9" key="1">
    <citation type="journal article" date="2024" name="Nat. Commun.">
        <title>Phylogenomics reveals the evolutionary origins of lichenization in chlorophyte algae.</title>
        <authorList>
            <person name="Puginier C."/>
            <person name="Libourel C."/>
            <person name="Otte J."/>
            <person name="Skaloud P."/>
            <person name="Haon M."/>
            <person name="Grisel S."/>
            <person name="Petersen M."/>
            <person name="Berrin J.G."/>
            <person name="Delaux P.M."/>
            <person name="Dal Grande F."/>
            <person name="Keller J."/>
        </authorList>
    </citation>
    <scope>NUCLEOTIDE SEQUENCE [LARGE SCALE GENOMIC DNA]</scope>
    <source>
        <strain evidence="8 9">SAG 2145</strain>
    </source>
</reference>
<keyword evidence="3 5" id="KW-1133">Transmembrane helix</keyword>
<dbReference type="InterPro" id="IPR022535">
    <property type="entry name" value="Golgi_pH-regulator_cons_dom"/>
</dbReference>
<feature type="transmembrane region" description="Helical" evidence="5">
    <location>
        <begin position="443"/>
        <end position="460"/>
    </location>
</feature>
<dbReference type="GO" id="GO:0016020">
    <property type="term" value="C:membrane"/>
    <property type="evidence" value="ECO:0007669"/>
    <property type="project" value="UniProtKB-SubCell"/>
</dbReference>
<feature type="transmembrane region" description="Helical" evidence="5">
    <location>
        <begin position="78"/>
        <end position="95"/>
    </location>
</feature>
<feature type="domain" description="Golgi pH regulator conserved" evidence="7">
    <location>
        <begin position="151"/>
        <end position="212"/>
    </location>
</feature>
<dbReference type="PANTHER" id="PTHR15948">
    <property type="entry name" value="G-PROTEIN COUPLED RECEPTOR 89-RELATED"/>
    <property type="match status" value="1"/>
</dbReference>
<evidence type="ECO:0000256" key="2">
    <source>
        <dbReference type="ARBA" id="ARBA00022692"/>
    </source>
</evidence>
<proteinExistence type="predicted"/>
<dbReference type="InterPro" id="IPR015672">
    <property type="entry name" value="GPHR/GTG"/>
</dbReference>
<dbReference type="Pfam" id="PF12430">
    <property type="entry name" value="ABA_GPCR"/>
    <property type="match status" value="1"/>
</dbReference>
<dbReference type="InterPro" id="IPR025969">
    <property type="entry name" value="ABA_GPCR_dom"/>
</dbReference>
<feature type="transmembrane region" description="Helical" evidence="5">
    <location>
        <begin position="107"/>
        <end position="125"/>
    </location>
</feature>
<evidence type="ECO:0000256" key="1">
    <source>
        <dbReference type="ARBA" id="ARBA00004141"/>
    </source>
</evidence>
<evidence type="ECO:0008006" key="10">
    <source>
        <dbReference type="Google" id="ProtNLM"/>
    </source>
</evidence>
<accession>A0AAW1RBN4</accession>
<feature type="domain" description="Abscisic acid G-protein coupled receptor-like" evidence="6">
    <location>
        <begin position="292"/>
        <end position="463"/>
    </location>
</feature>
<dbReference type="GO" id="GO:0009737">
    <property type="term" value="P:response to abscisic acid"/>
    <property type="evidence" value="ECO:0007669"/>
    <property type="project" value="TreeGrafter"/>
</dbReference>
<keyword evidence="9" id="KW-1185">Reference proteome</keyword>
<evidence type="ECO:0000313" key="9">
    <source>
        <dbReference type="Proteomes" id="UP001438707"/>
    </source>
</evidence>
<comment type="subcellular location">
    <subcellularLocation>
        <location evidence="1">Membrane</location>
        <topology evidence="1">Multi-pass membrane protein</topology>
    </subcellularLocation>
</comment>
<gene>
    <name evidence="8" type="ORF">WJX74_009318</name>
</gene>
<feature type="transmembrane region" description="Helical" evidence="5">
    <location>
        <begin position="359"/>
        <end position="377"/>
    </location>
</feature>
<feature type="transmembrane region" description="Helical" evidence="5">
    <location>
        <begin position="302"/>
        <end position="323"/>
    </location>
</feature>
<evidence type="ECO:0000259" key="7">
    <source>
        <dbReference type="Pfam" id="PF12537"/>
    </source>
</evidence>
<organism evidence="8 9">
    <name type="scientific">Apatococcus lobatus</name>
    <dbReference type="NCBI Taxonomy" id="904363"/>
    <lineage>
        <taxon>Eukaryota</taxon>
        <taxon>Viridiplantae</taxon>
        <taxon>Chlorophyta</taxon>
        <taxon>core chlorophytes</taxon>
        <taxon>Trebouxiophyceae</taxon>
        <taxon>Chlorellales</taxon>
        <taxon>Chlorellaceae</taxon>
        <taxon>Apatococcus</taxon>
    </lineage>
</organism>
<dbReference type="Proteomes" id="UP001438707">
    <property type="component" value="Unassembled WGS sequence"/>
</dbReference>
<protein>
    <recommendedName>
        <fullName evidence="10">Golgi pH regulator</fullName>
    </recommendedName>
</protein>
<evidence type="ECO:0000256" key="4">
    <source>
        <dbReference type="ARBA" id="ARBA00023136"/>
    </source>
</evidence>
<comment type="caution">
    <text evidence="8">The sequence shown here is derived from an EMBL/GenBank/DDBJ whole genome shotgun (WGS) entry which is preliminary data.</text>
</comment>
<sequence>MVFLALLLVGGSLTALFIAGWVFLQQSLYKDLDDSESLLQCIFSLVFAFSVNLVQLILFEILGVLPYRIRWLNWRMDVIGLLVLLLVAVPFYAAFRALKSSRRCSRFQACAGAMLCMLGLLWMLWKGAGHGYLGSPNAARVSTWDARILHAVSRVGTVGTTLIAILSGYGSVNLPYAYLSLFTRPVSKREIVAMETQLLQATDSVANKKKRMVLKARDDARDKQDRLAQRASGSLFRRVAWSLQEPARMWTTRSGESMASLQGEVDALESLCRAIFAEVLELRSERDRALAARTLLGHLRNLLGYLLSFYCLFRIVTSVRALIFGEDFKSDPASKMVGLLLRGFSGGHLKINTTLVSQYLTLFFIGFISASSLRGFLKNMQKLFSAVSGANNGAALLLILTELTGLYAISSVLLLRKQLPAQYRTIITDAIGGELEFEFFHRWFNSLFLLSAILTMLLFVSQHQSSRQDEGTELPMWTKQPQLHRAV</sequence>
<evidence type="ECO:0000256" key="3">
    <source>
        <dbReference type="ARBA" id="ARBA00022989"/>
    </source>
</evidence>
<evidence type="ECO:0000313" key="8">
    <source>
        <dbReference type="EMBL" id="KAK9831247.1"/>
    </source>
</evidence>
<dbReference type="GO" id="GO:0010427">
    <property type="term" value="F:abscisic acid binding"/>
    <property type="evidence" value="ECO:0007669"/>
    <property type="project" value="TreeGrafter"/>
</dbReference>
<dbReference type="EMBL" id="JALJOS010000014">
    <property type="protein sequence ID" value="KAK9831247.1"/>
    <property type="molecule type" value="Genomic_DNA"/>
</dbReference>
<feature type="transmembrane region" description="Helical" evidence="5">
    <location>
        <begin position="158"/>
        <end position="179"/>
    </location>
</feature>
<dbReference type="PANTHER" id="PTHR15948:SF0">
    <property type="entry name" value="GOLGI PH REGULATOR A-RELATED"/>
    <property type="match status" value="1"/>
</dbReference>
<feature type="transmembrane region" description="Helical" evidence="5">
    <location>
        <begin position="389"/>
        <end position="409"/>
    </location>
</feature>
<feature type="transmembrane region" description="Helical" evidence="5">
    <location>
        <begin position="6"/>
        <end position="25"/>
    </location>
</feature>